<evidence type="ECO:0000256" key="6">
    <source>
        <dbReference type="RuleBase" id="RU004374"/>
    </source>
</evidence>
<dbReference type="GO" id="GO:0003743">
    <property type="term" value="F:translation initiation factor activity"/>
    <property type="evidence" value="ECO:0007669"/>
    <property type="project" value="UniProtKB-KW"/>
</dbReference>
<evidence type="ECO:0000256" key="1">
    <source>
        <dbReference type="ARBA" id="ARBA00009860"/>
    </source>
</evidence>
<accession>A0AAN9TFP0</accession>
<dbReference type="Pfam" id="PF01652">
    <property type="entry name" value="IF4E"/>
    <property type="match status" value="1"/>
</dbReference>
<dbReference type="Proteomes" id="UP001367676">
    <property type="component" value="Unassembled WGS sequence"/>
</dbReference>
<dbReference type="Gene3D" id="3.30.760.10">
    <property type="entry name" value="RNA Cap, Translation Initiation Factor Eif4e"/>
    <property type="match status" value="1"/>
</dbReference>
<dbReference type="PANTHER" id="PTHR11960">
    <property type="entry name" value="EUKARYOTIC TRANSLATION INITIATION FACTOR 4E RELATED"/>
    <property type="match status" value="1"/>
</dbReference>
<comment type="caution">
    <text evidence="7">The sequence shown here is derived from an EMBL/GenBank/DDBJ whole genome shotgun (WGS) entry which is preliminary data.</text>
</comment>
<keyword evidence="2 6" id="KW-0396">Initiation factor</keyword>
<dbReference type="GO" id="GO:0000340">
    <property type="term" value="F:RNA 7-methylguanosine cap binding"/>
    <property type="evidence" value="ECO:0007669"/>
    <property type="project" value="TreeGrafter"/>
</dbReference>
<protein>
    <recommendedName>
        <fullName evidence="9">Eukaryotic initiation factor 4E</fullName>
    </recommendedName>
</protein>
<name>A0AAN9TFP0_9HEMI</name>
<dbReference type="GO" id="GO:0006417">
    <property type="term" value="P:regulation of translation"/>
    <property type="evidence" value="ECO:0007669"/>
    <property type="project" value="UniProtKB-KW"/>
</dbReference>
<sequence>MNLLVCWNSSKLQIFSEQILLIIGGELDDFANEVCGAILNVRARCDKIAVWTPNVNKANEILGIGRKLKDCFNYEKKLKFNYESHESVEKKSSKNRYLHTL</sequence>
<proteinExistence type="inferred from homology"/>
<evidence type="ECO:0000256" key="3">
    <source>
        <dbReference type="ARBA" id="ARBA00022845"/>
    </source>
</evidence>
<comment type="similarity">
    <text evidence="1 6">Belongs to the eukaryotic initiation factor 4E family.</text>
</comment>
<organism evidence="7 8">
    <name type="scientific">Parthenolecanium corni</name>
    <dbReference type="NCBI Taxonomy" id="536013"/>
    <lineage>
        <taxon>Eukaryota</taxon>
        <taxon>Metazoa</taxon>
        <taxon>Ecdysozoa</taxon>
        <taxon>Arthropoda</taxon>
        <taxon>Hexapoda</taxon>
        <taxon>Insecta</taxon>
        <taxon>Pterygota</taxon>
        <taxon>Neoptera</taxon>
        <taxon>Paraneoptera</taxon>
        <taxon>Hemiptera</taxon>
        <taxon>Sternorrhyncha</taxon>
        <taxon>Coccoidea</taxon>
        <taxon>Coccidae</taxon>
        <taxon>Parthenolecanium</taxon>
    </lineage>
</organism>
<dbReference type="GO" id="GO:0016281">
    <property type="term" value="C:eukaryotic translation initiation factor 4F complex"/>
    <property type="evidence" value="ECO:0007669"/>
    <property type="project" value="TreeGrafter"/>
</dbReference>
<dbReference type="SUPFAM" id="SSF55418">
    <property type="entry name" value="eIF4e-like"/>
    <property type="match status" value="1"/>
</dbReference>
<dbReference type="EMBL" id="JBBCAQ010000033">
    <property type="protein sequence ID" value="KAK7582457.1"/>
    <property type="molecule type" value="Genomic_DNA"/>
</dbReference>
<reference evidence="7 8" key="1">
    <citation type="submission" date="2024-03" db="EMBL/GenBank/DDBJ databases">
        <title>Adaptation during the transition from Ophiocordyceps entomopathogen to insect associate is accompanied by gene loss and intensified selection.</title>
        <authorList>
            <person name="Ward C.M."/>
            <person name="Onetto C.A."/>
            <person name="Borneman A.R."/>
        </authorList>
    </citation>
    <scope>NUCLEOTIDE SEQUENCE [LARGE SCALE GENOMIC DNA]</scope>
    <source>
        <strain evidence="7">AWRI1</strain>
        <tissue evidence="7">Single Adult Female</tissue>
    </source>
</reference>
<evidence type="ECO:0000256" key="5">
    <source>
        <dbReference type="ARBA" id="ARBA00022917"/>
    </source>
</evidence>
<evidence type="ECO:0000313" key="7">
    <source>
        <dbReference type="EMBL" id="KAK7582457.1"/>
    </source>
</evidence>
<dbReference type="PANTHER" id="PTHR11960:SF8">
    <property type="entry name" value="EUKARYOTIC TRANSLATION INITIATION FACTOR 4E1-RELATED"/>
    <property type="match status" value="1"/>
</dbReference>
<dbReference type="AlphaFoldDB" id="A0AAN9TFP0"/>
<evidence type="ECO:0000313" key="8">
    <source>
        <dbReference type="Proteomes" id="UP001367676"/>
    </source>
</evidence>
<keyword evidence="5 6" id="KW-0648">Protein biosynthesis</keyword>
<dbReference type="InterPro" id="IPR023398">
    <property type="entry name" value="TIF_eIF4e-like"/>
</dbReference>
<evidence type="ECO:0000256" key="2">
    <source>
        <dbReference type="ARBA" id="ARBA00022540"/>
    </source>
</evidence>
<evidence type="ECO:0008006" key="9">
    <source>
        <dbReference type="Google" id="ProtNLM"/>
    </source>
</evidence>
<evidence type="ECO:0000256" key="4">
    <source>
        <dbReference type="ARBA" id="ARBA00022884"/>
    </source>
</evidence>
<dbReference type="InterPro" id="IPR001040">
    <property type="entry name" value="TIF_eIF_4E"/>
</dbReference>
<keyword evidence="3" id="KW-0810">Translation regulation</keyword>
<keyword evidence="4 6" id="KW-0694">RNA-binding</keyword>
<keyword evidence="8" id="KW-1185">Reference proteome</keyword>
<gene>
    <name evidence="7" type="ORF">V9T40_013902</name>
</gene>